<feature type="non-terminal residue" evidence="2">
    <location>
        <position position="119"/>
    </location>
</feature>
<accession>A0AAN6JQ17</accession>
<reference evidence="2" key="1">
    <citation type="journal article" date="2023" name="PhytoFront">
        <title>Draft Genome Resources of Seven Strains of Tilletia horrida, Causal Agent of Kernel Smut of Rice.</title>
        <authorList>
            <person name="Khanal S."/>
            <person name="Antony Babu S."/>
            <person name="Zhou X.G."/>
        </authorList>
    </citation>
    <scope>NUCLEOTIDE SEQUENCE</scope>
    <source>
        <strain evidence="2">TX6</strain>
    </source>
</reference>
<feature type="compositionally biased region" description="Polar residues" evidence="1">
    <location>
        <begin position="90"/>
        <end position="119"/>
    </location>
</feature>
<evidence type="ECO:0000256" key="1">
    <source>
        <dbReference type="SAM" id="MobiDB-lite"/>
    </source>
</evidence>
<protein>
    <submittedName>
        <fullName evidence="2">Uncharacterized protein</fullName>
    </submittedName>
</protein>
<feature type="compositionally biased region" description="Low complexity" evidence="1">
    <location>
        <begin position="44"/>
        <end position="57"/>
    </location>
</feature>
<evidence type="ECO:0000313" key="3">
    <source>
        <dbReference type="Proteomes" id="UP001176517"/>
    </source>
</evidence>
<feature type="region of interest" description="Disordered" evidence="1">
    <location>
        <begin position="1"/>
        <end position="119"/>
    </location>
</feature>
<gene>
    <name evidence="2" type="ORF">OC846_006975</name>
</gene>
<evidence type="ECO:0000313" key="2">
    <source>
        <dbReference type="EMBL" id="KAK0541682.1"/>
    </source>
</evidence>
<feature type="compositionally biased region" description="Polar residues" evidence="1">
    <location>
        <begin position="1"/>
        <end position="12"/>
    </location>
</feature>
<dbReference type="AlphaFoldDB" id="A0AAN6JQ17"/>
<dbReference type="Proteomes" id="UP001176517">
    <property type="component" value="Unassembled WGS sequence"/>
</dbReference>
<keyword evidence="3" id="KW-1185">Reference proteome</keyword>
<proteinExistence type="predicted"/>
<name>A0AAN6JQ17_9BASI</name>
<sequence>MIFKQSDSTASHYASLRPTKASPTGRGPADTAASGAKTSSIETAPSGSASGSGMPAAKRTKLKNQQARQFRSEVPSAPLSILAQPKYAPSSVSRTSTLFSKPSTSTLKAKPSTSTLRPK</sequence>
<organism evidence="2 3">
    <name type="scientific">Tilletia horrida</name>
    <dbReference type="NCBI Taxonomy" id="155126"/>
    <lineage>
        <taxon>Eukaryota</taxon>
        <taxon>Fungi</taxon>
        <taxon>Dikarya</taxon>
        <taxon>Basidiomycota</taxon>
        <taxon>Ustilaginomycotina</taxon>
        <taxon>Exobasidiomycetes</taxon>
        <taxon>Tilletiales</taxon>
        <taxon>Tilletiaceae</taxon>
        <taxon>Tilletia</taxon>
    </lineage>
</organism>
<dbReference type="EMBL" id="JAPDMZ010000817">
    <property type="protein sequence ID" value="KAK0541682.1"/>
    <property type="molecule type" value="Genomic_DNA"/>
</dbReference>
<comment type="caution">
    <text evidence="2">The sequence shown here is derived from an EMBL/GenBank/DDBJ whole genome shotgun (WGS) entry which is preliminary data.</text>
</comment>